<dbReference type="Pfam" id="PF12969">
    <property type="entry name" value="DUF3857"/>
    <property type="match status" value="1"/>
</dbReference>
<dbReference type="Gene3D" id="2.60.120.1130">
    <property type="match status" value="1"/>
</dbReference>
<evidence type="ECO:0000313" key="3">
    <source>
        <dbReference type="EMBL" id="KIA95912.1"/>
    </source>
</evidence>
<dbReference type="Proteomes" id="UP000031246">
    <property type="component" value="Unassembled WGS sequence"/>
</dbReference>
<dbReference type="Gene3D" id="3.10.620.30">
    <property type="match status" value="1"/>
</dbReference>
<feature type="signal peptide" evidence="1">
    <location>
        <begin position="1"/>
        <end position="19"/>
    </location>
</feature>
<dbReference type="InterPro" id="IPR038765">
    <property type="entry name" value="Papain-like_cys_pep_sf"/>
</dbReference>
<proteinExistence type="predicted"/>
<name>A0A0C1FSI5_9SPHI</name>
<gene>
    <name evidence="3" type="ORF">OC25_05015</name>
</gene>
<dbReference type="InterPro" id="IPR024618">
    <property type="entry name" value="DUF3857"/>
</dbReference>
<reference evidence="3 4" key="1">
    <citation type="submission" date="2014-10" db="EMBL/GenBank/DDBJ databases">
        <title>Pedobacter Kyungheensis.</title>
        <authorList>
            <person name="Anderson B.M."/>
            <person name="Newman J.D."/>
        </authorList>
    </citation>
    <scope>NUCLEOTIDE SEQUENCE [LARGE SCALE GENOMIC DNA]</scope>
    <source>
        <strain evidence="3 4">KACC 16221</strain>
    </source>
</reference>
<dbReference type="EMBL" id="JSYN01000004">
    <property type="protein sequence ID" value="KIA95912.1"/>
    <property type="molecule type" value="Genomic_DNA"/>
</dbReference>
<sequence length="635" mass="71793">MRTLFAFFLLLATSLNVFSQDNYDADLVPATLRNRANACIRNEETTIDMRSPDNVMMSVKKAITVFNENGEDEARLVVFYDKNISIKSIKGEVYNAVGKLTGKFTQNDFTDASAADGFSLFVDSRVKHYLPSVSQYPYTVVYNYEIRNKQNLLIPDWTPKPANDVSVEKSSYTFISKPTDQVRIKTQNYTGEPEVLTDEKQKKTIWKVSNVLAVRTEPYSPDPETYRTSIQIAPQEFYYYGHKGNYTNWQDLGKWIYDDLLTSRTALPPATVQMVKELVKDEKTDKDKARKIYQYLQEKTRYISVQIGIGGFQPIAASEVDRLGYGDCKALVNYMQGLLKAADIDSYYCVVEAGSEKKSLNPTYASMAQGNHIILCMPLKSDTTWLECTSQKIPFGFLSDFTDDRLVLACTAEGGKILHTPKLTTAENRQIRTANLTVESNGNISGKMNTVYSGAQYDNQESLIGKSVTEQHKLLKEAYNIDNIDFDAVVLAQKKDIDPKLTEEVNLSIRNYAPLNGDKMFLQLNAFNIKKSVPEIKNRTLPVYINRGYTDEDTIVYTLPDGVDTSLITAHDKAFKSAFGQYTCKTSINGNKLTYYRKFVLNDGTFPAAQYEEFSKFINDVNGADYLKLALSLKK</sequence>
<feature type="chain" id="PRO_5002145231" description="DUF3857 domain-containing protein" evidence="1">
    <location>
        <begin position="20"/>
        <end position="635"/>
    </location>
</feature>
<dbReference type="OrthoDB" id="8595007at2"/>
<organism evidence="3 4">
    <name type="scientific">Pedobacter kyungheensis</name>
    <dbReference type="NCBI Taxonomy" id="1069985"/>
    <lineage>
        <taxon>Bacteria</taxon>
        <taxon>Pseudomonadati</taxon>
        <taxon>Bacteroidota</taxon>
        <taxon>Sphingobacteriia</taxon>
        <taxon>Sphingobacteriales</taxon>
        <taxon>Sphingobacteriaceae</taxon>
        <taxon>Pedobacter</taxon>
    </lineage>
</organism>
<dbReference type="Gene3D" id="2.60.40.3140">
    <property type="match status" value="1"/>
</dbReference>
<evidence type="ECO:0000259" key="2">
    <source>
        <dbReference type="Pfam" id="PF12969"/>
    </source>
</evidence>
<evidence type="ECO:0000313" key="4">
    <source>
        <dbReference type="Proteomes" id="UP000031246"/>
    </source>
</evidence>
<evidence type="ECO:0000256" key="1">
    <source>
        <dbReference type="SAM" id="SignalP"/>
    </source>
</evidence>
<keyword evidence="1" id="KW-0732">Signal</keyword>
<dbReference type="RefSeq" id="WP_039472434.1">
    <property type="nucleotide sequence ID" value="NZ_JSYN01000004.1"/>
</dbReference>
<dbReference type="AlphaFoldDB" id="A0A0C1FSI5"/>
<feature type="domain" description="DUF3857" evidence="2">
    <location>
        <begin position="59"/>
        <end position="213"/>
    </location>
</feature>
<dbReference type="SUPFAM" id="SSF54001">
    <property type="entry name" value="Cysteine proteinases"/>
    <property type="match status" value="1"/>
</dbReference>
<protein>
    <recommendedName>
        <fullName evidence="2">DUF3857 domain-containing protein</fullName>
    </recommendedName>
</protein>
<accession>A0A0C1FSI5</accession>
<keyword evidence="4" id="KW-1185">Reference proteome</keyword>
<comment type="caution">
    <text evidence="3">The sequence shown here is derived from an EMBL/GenBank/DDBJ whole genome shotgun (WGS) entry which is preliminary data.</text>
</comment>